<dbReference type="PIRSF" id="PIRSF028200">
    <property type="entry name" value="UCP028200"/>
    <property type="match status" value="1"/>
</dbReference>
<dbReference type="Pfam" id="PF19795">
    <property type="entry name" value="DUF6279"/>
    <property type="match status" value="1"/>
</dbReference>
<gene>
    <name evidence="1" type="ORF">CWE11_01240</name>
</gene>
<proteinExistence type="predicted"/>
<evidence type="ECO:0000313" key="1">
    <source>
        <dbReference type="EMBL" id="RUO36467.1"/>
    </source>
</evidence>
<name>A0A432WS07_9GAMM</name>
<comment type="caution">
    <text evidence="1">The sequence shown here is derived from an EMBL/GenBank/DDBJ whole genome shotgun (WGS) entry which is preliminary data.</text>
</comment>
<organism evidence="1 2">
    <name type="scientific">Aliidiomarina sanyensis</name>
    <dbReference type="NCBI Taxonomy" id="1249555"/>
    <lineage>
        <taxon>Bacteria</taxon>
        <taxon>Pseudomonadati</taxon>
        <taxon>Pseudomonadota</taxon>
        <taxon>Gammaproteobacteria</taxon>
        <taxon>Alteromonadales</taxon>
        <taxon>Idiomarinaceae</taxon>
        <taxon>Aliidiomarina</taxon>
    </lineage>
</organism>
<keyword evidence="2" id="KW-1185">Reference proteome</keyword>
<reference evidence="1 2" key="1">
    <citation type="journal article" date="2011" name="Front. Microbiol.">
        <title>Genomic signatures of strain selection and enhancement in Bacillus atrophaeus var. globigii, a historical biowarfare simulant.</title>
        <authorList>
            <person name="Gibbons H.S."/>
            <person name="Broomall S.M."/>
            <person name="McNew L.A."/>
            <person name="Daligault H."/>
            <person name="Chapman C."/>
            <person name="Bruce D."/>
            <person name="Karavis M."/>
            <person name="Krepps M."/>
            <person name="McGregor P.A."/>
            <person name="Hong C."/>
            <person name="Park K.H."/>
            <person name="Akmal A."/>
            <person name="Feldman A."/>
            <person name="Lin J.S."/>
            <person name="Chang W.E."/>
            <person name="Higgs B.W."/>
            <person name="Demirev P."/>
            <person name="Lindquist J."/>
            <person name="Liem A."/>
            <person name="Fochler E."/>
            <person name="Read T.D."/>
            <person name="Tapia R."/>
            <person name="Johnson S."/>
            <person name="Bishop-Lilly K.A."/>
            <person name="Detter C."/>
            <person name="Han C."/>
            <person name="Sozhamannan S."/>
            <person name="Rosenzweig C.N."/>
            <person name="Skowronski E.W."/>
        </authorList>
    </citation>
    <scope>NUCLEOTIDE SEQUENCE [LARGE SCALE GENOMIC DNA]</scope>
    <source>
        <strain evidence="1 2">GYP-17</strain>
    </source>
</reference>
<dbReference type="EMBL" id="PIPM01000001">
    <property type="protein sequence ID" value="RUO36467.1"/>
    <property type="molecule type" value="Genomic_DNA"/>
</dbReference>
<dbReference type="InterPro" id="IPR016875">
    <property type="entry name" value="UCP028200"/>
</dbReference>
<dbReference type="Proteomes" id="UP000288405">
    <property type="component" value="Unassembled WGS sequence"/>
</dbReference>
<accession>A0A432WS07</accession>
<evidence type="ECO:0000313" key="2">
    <source>
        <dbReference type="Proteomes" id="UP000288405"/>
    </source>
</evidence>
<protein>
    <submittedName>
        <fullName evidence="1">Uncharacterized protein</fullName>
    </submittedName>
</protein>
<dbReference type="AlphaFoldDB" id="A0A432WS07"/>
<sequence>MSACSSRQLGYRYAEQLISWQVGRYVTLDSEQRTLLREELDSFLQWHAENEMPEYLLALHHIYRDANRSEITEDDLYHHAQMMGKFWLSARTALVQPSIRLLSTLTDDQVDELFSAIEERRQERREEARERTQEDIYEMRQDSMESQVRDFMGRPNRGQRELIGAWSRQLKSVGPMWTEYNDRWFEEFRAAMDARHDTERFAQRIEALWVEPEVLRNPEMDPILQANTEATMAMMVQLHGSMTDRQRQRLMRNIDGYRRDIMGMMRQRGALPQ</sequence>